<accession>A0A0D2NCG5</accession>
<dbReference type="Proteomes" id="UP000054270">
    <property type="component" value="Unassembled WGS sequence"/>
</dbReference>
<keyword evidence="2" id="KW-1185">Reference proteome</keyword>
<dbReference type="AlphaFoldDB" id="A0A0D2NCG5"/>
<dbReference type="SUPFAM" id="SSF52047">
    <property type="entry name" value="RNI-like"/>
    <property type="match status" value="1"/>
</dbReference>
<evidence type="ECO:0008006" key="3">
    <source>
        <dbReference type="Google" id="ProtNLM"/>
    </source>
</evidence>
<organism evidence="1 2">
    <name type="scientific">Hypholoma sublateritium (strain FD-334 SS-4)</name>
    <dbReference type="NCBI Taxonomy" id="945553"/>
    <lineage>
        <taxon>Eukaryota</taxon>
        <taxon>Fungi</taxon>
        <taxon>Dikarya</taxon>
        <taxon>Basidiomycota</taxon>
        <taxon>Agaricomycotina</taxon>
        <taxon>Agaricomycetes</taxon>
        <taxon>Agaricomycetidae</taxon>
        <taxon>Agaricales</taxon>
        <taxon>Agaricineae</taxon>
        <taxon>Strophariaceae</taxon>
        <taxon>Hypholoma</taxon>
    </lineage>
</organism>
<name>A0A0D2NCG5_HYPSF</name>
<sequence length="557" mass="62536">MSQSALRVTLGINGTPGVDLTVDERRHHNASNPISLLTYDILVDILMLNTVIDLDNPHIPSKSTRYASQVQHAWREIVVGCPMLWAASLDLADPPQWLKQVISRAGSAPFGDVVLPSLTPHFMSEEYTRSAIRRDLARNGAKSISISELLHLLASAKVDDVEIAFVTPFLHRCRRFFAKFKKDRWDQITEGISKPAPLLHTLSFVVQGSWQQVDQDFTLPQNIFDGCAPQLRVLDLRGCGCFFEAPIFYNLTTLIIRKPSSSHLPTAQVWLKILANMSNLNTLELSGAFSPYERDTNPIQDATLPHLTSLALTGNIEPCSILFKHLDFPFTPACTIDVRSYRTCLDDFFHSMVSHLQERLRLLDGDVLHHGLTLTCAPTGLGFMCRRLEDQRPDDTIISFGWFSSYAGPNIMALFPAFLSILKAACSEVRQLRVDVIHSAALSEERIVELLRPFRRVTTLYMAMSGTVERLLPAMNLRDVGADWVPFPVLETIVLEHAFNLGERGHAAEVDGLMEFIRARSRTQYVIKTVRFSHCGHVFTTIRALEALGINTIYSEE</sequence>
<dbReference type="Gene3D" id="3.80.10.10">
    <property type="entry name" value="Ribonuclease Inhibitor"/>
    <property type="match status" value="1"/>
</dbReference>
<gene>
    <name evidence="1" type="ORF">HYPSUDRAFT_92468</name>
</gene>
<proteinExistence type="predicted"/>
<evidence type="ECO:0000313" key="1">
    <source>
        <dbReference type="EMBL" id="KJA14246.1"/>
    </source>
</evidence>
<reference evidence="2" key="1">
    <citation type="submission" date="2014-04" db="EMBL/GenBank/DDBJ databases">
        <title>Evolutionary Origins and Diversification of the Mycorrhizal Mutualists.</title>
        <authorList>
            <consortium name="DOE Joint Genome Institute"/>
            <consortium name="Mycorrhizal Genomics Consortium"/>
            <person name="Kohler A."/>
            <person name="Kuo A."/>
            <person name="Nagy L.G."/>
            <person name="Floudas D."/>
            <person name="Copeland A."/>
            <person name="Barry K.W."/>
            <person name="Cichocki N."/>
            <person name="Veneault-Fourrey C."/>
            <person name="LaButti K."/>
            <person name="Lindquist E.A."/>
            <person name="Lipzen A."/>
            <person name="Lundell T."/>
            <person name="Morin E."/>
            <person name="Murat C."/>
            <person name="Riley R."/>
            <person name="Ohm R."/>
            <person name="Sun H."/>
            <person name="Tunlid A."/>
            <person name="Henrissat B."/>
            <person name="Grigoriev I.V."/>
            <person name="Hibbett D.S."/>
            <person name="Martin F."/>
        </authorList>
    </citation>
    <scope>NUCLEOTIDE SEQUENCE [LARGE SCALE GENOMIC DNA]</scope>
    <source>
        <strain evidence="2">FD-334 SS-4</strain>
    </source>
</reference>
<dbReference type="InterPro" id="IPR032675">
    <property type="entry name" value="LRR_dom_sf"/>
</dbReference>
<dbReference type="EMBL" id="KN817688">
    <property type="protein sequence ID" value="KJA14246.1"/>
    <property type="molecule type" value="Genomic_DNA"/>
</dbReference>
<dbReference type="OrthoDB" id="3032084at2759"/>
<protein>
    <recommendedName>
        <fullName evidence="3">F-box domain-containing protein</fullName>
    </recommendedName>
</protein>
<evidence type="ECO:0000313" key="2">
    <source>
        <dbReference type="Proteomes" id="UP000054270"/>
    </source>
</evidence>